<protein>
    <submittedName>
        <fullName evidence="2">Basic protein</fullName>
    </submittedName>
</protein>
<reference evidence="2" key="2">
    <citation type="submission" date="2013-03" db="EMBL/GenBank/DDBJ databases">
        <title>Production of virus-like particles of norovirus II.7.</title>
        <authorList>
            <person name="Hoehne M."/>
        </authorList>
    </citation>
    <scope>NUCLEOTIDE SEQUENCE</scope>
    <source>
        <strain evidence="2">Hu/GII.7/VLP 05G954/2005/DE</strain>
    </source>
</reference>
<organism evidence="2">
    <name type="scientific">Norovirus Hu/GII.7/VLP 05G954/2005/DE</name>
    <dbReference type="NCBI Taxonomy" id="1357742"/>
    <lineage>
        <taxon>Viruses</taxon>
        <taxon>Riboviria</taxon>
        <taxon>Orthornavirae</taxon>
        <taxon>Pisuviricota</taxon>
        <taxon>Pisoniviricetes</taxon>
        <taxon>Picornavirales</taxon>
        <taxon>Caliciviridae</taxon>
        <taxon>Norovirus</taxon>
        <taxon>Norovirus norwalkense</taxon>
        <taxon>Norwalk virus</taxon>
    </lineage>
</organism>
<reference evidence="2" key="1">
    <citation type="journal article" date="2013" name="MBio">
        <title>A mouse model for human norovirus.</title>
        <authorList>
            <person name="Taube S."/>
            <person name="Kolawole A.O."/>
            <person name="Hohne M."/>
            <person name="Wilkinson J.E."/>
            <person name="Handley S.A."/>
            <person name="Perry J.W."/>
            <person name="Thackray L.B."/>
            <person name="Akkina R."/>
            <person name="Wobus C.E."/>
        </authorList>
    </citation>
    <scope>NUCLEOTIDE SEQUENCE</scope>
    <source>
        <strain evidence="2">Hu/GII.7/VLP 05G954/2005/DE</strain>
    </source>
</reference>
<dbReference type="Pfam" id="PF03035">
    <property type="entry name" value="RNA_capsid"/>
    <property type="match status" value="1"/>
</dbReference>
<accession>S5G706</accession>
<feature type="region of interest" description="Disordered" evidence="1">
    <location>
        <begin position="141"/>
        <end position="186"/>
    </location>
</feature>
<dbReference type="EMBL" id="KC832474">
    <property type="protein sequence ID" value="AGQ57037.1"/>
    <property type="molecule type" value="Genomic_RNA"/>
</dbReference>
<dbReference type="InterPro" id="IPR004278">
    <property type="entry name" value="VP2"/>
</dbReference>
<feature type="compositionally biased region" description="Low complexity" evidence="1">
    <location>
        <begin position="144"/>
        <end position="184"/>
    </location>
</feature>
<sequence length="254" mass="27366">MASAFFANLAGGVASNGISSLINAGANAINQKVEFDYNKQLQNASFSHDKEMLQAQIEATKRLQQEMIDIKQGVLTAAGFSPTDAARGSVGAPMTKLVDWSGTRYWAPGAMRTTGYSGTFTHLPPMQSAPHVNNQNRQLLKVDSFPPSSSGSSVTSVKTQSTTLSGTSRAGSSSQSTLSTTRTSDWVRSQNERLSPFMNGALQTTYVTPPSSRASSVSTVSTVPKEVLDSWTPMFNTHRQPLFAHLRRRGESQI</sequence>
<evidence type="ECO:0000256" key="1">
    <source>
        <dbReference type="SAM" id="MobiDB-lite"/>
    </source>
</evidence>
<name>S5G706_NORV</name>
<proteinExistence type="predicted"/>
<evidence type="ECO:0000313" key="2">
    <source>
        <dbReference type="EMBL" id="AGQ57037.1"/>
    </source>
</evidence>